<dbReference type="PROSITE" id="PS00409">
    <property type="entry name" value="PROKAR_NTER_METHYL"/>
    <property type="match status" value="1"/>
</dbReference>
<evidence type="ECO:0000313" key="3">
    <source>
        <dbReference type="EMBL" id="HGU33113.1"/>
    </source>
</evidence>
<keyword evidence="2" id="KW-0472">Membrane</keyword>
<keyword evidence="2" id="KW-1133">Transmembrane helix</keyword>
<keyword evidence="2" id="KW-0812">Transmembrane</keyword>
<dbReference type="AlphaFoldDB" id="A0A7C4RQK1"/>
<accession>A0A7C4RQK1</accession>
<feature type="transmembrane region" description="Helical" evidence="2">
    <location>
        <begin position="69"/>
        <end position="92"/>
    </location>
</feature>
<gene>
    <name evidence="3" type="ORF">ENS29_09685</name>
</gene>
<protein>
    <submittedName>
        <fullName evidence="3">Prepilin-type N-terminal cleavage/methylation domain-containing protein</fullName>
    </submittedName>
</protein>
<evidence type="ECO:0000256" key="2">
    <source>
        <dbReference type="SAM" id="Phobius"/>
    </source>
</evidence>
<organism evidence="3">
    <name type="scientific">Desulfatirhabdium butyrativorans</name>
    <dbReference type="NCBI Taxonomy" id="340467"/>
    <lineage>
        <taxon>Bacteria</taxon>
        <taxon>Pseudomonadati</taxon>
        <taxon>Thermodesulfobacteriota</taxon>
        <taxon>Desulfobacteria</taxon>
        <taxon>Desulfobacterales</taxon>
        <taxon>Desulfatirhabdiaceae</taxon>
        <taxon>Desulfatirhabdium</taxon>
    </lineage>
</organism>
<dbReference type="EMBL" id="DSUH01000226">
    <property type="protein sequence ID" value="HGU33113.1"/>
    <property type="molecule type" value="Genomic_DNA"/>
</dbReference>
<dbReference type="InterPro" id="IPR012902">
    <property type="entry name" value="N_methyl_site"/>
</dbReference>
<reference evidence="3" key="1">
    <citation type="journal article" date="2020" name="mSystems">
        <title>Genome- and Community-Level Interaction Insights into Carbon Utilization and Element Cycling Functions of Hydrothermarchaeota in Hydrothermal Sediment.</title>
        <authorList>
            <person name="Zhou Z."/>
            <person name="Liu Y."/>
            <person name="Xu W."/>
            <person name="Pan J."/>
            <person name="Luo Z.H."/>
            <person name="Li M."/>
        </authorList>
    </citation>
    <scope>NUCLEOTIDE SEQUENCE [LARGE SCALE GENOMIC DNA]</scope>
    <source>
        <strain evidence="3">SpSt-477</strain>
    </source>
</reference>
<name>A0A7C4RQK1_9BACT</name>
<sequence>MRPGWNGCRCACIGPQPAGGVGRTNAIVWNDGCVMEQGGRIRPVSRRAARGRDRKRAASAPHNAVPSGFTLLEVLVALVLMAAVSLAAGLALRLAVEANERVEAEGDSRQVMAILPEMLSRQLALVRVGSKFSPVQSSAQVASAIAKDVGAGLDSDSSLSELAFCGDVHRLSFVTVHSRQGSAYQGVLWVSYVYDEADRSLSIYQKVITRIEDLGGKERGPGLSRSKRKRMAFEPERVSRIEDVSAFRLSYSEEPDADPADPTAWFPTWECNVQFGEIDFGVPAQVALTLEVGVGKGKRSGTWIFPVGNMGSSGQSAPSSSTPTETGTPAEKNAAAPS</sequence>
<dbReference type="NCBIfam" id="TIGR02532">
    <property type="entry name" value="IV_pilin_GFxxxE"/>
    <property type="match status" value="1"/>
</dbReference>
<proteinExistence type="predicted"/>
<feature type="compositionally biased region" description="Low complexity" evidence="1">
    <location>
        <begin position="312"/>
        <end position="331"/>
    </location>
</feature>
<dbReference type="Pfam" id="PF07963">
    <property type="entry name" value="N_methyl"/>
    <property type="match status" value="1"/>
</dbReference>
<comment type="caution">
    <text evidence="3">The sequence shown here is derived from an EMBL/GenBank/DDBJ whole genome shotgun (WGS) entry which is preliminary data.</text>
</comment>
<feature type="region of interest" description="Disordered" evidence="1">
    <location>
        <begin position="308"/>
        <end position="338"/>
    </location>
</feature>
<evidence type="ECO:0000256" key="1">
    <source>
        <dbReference type="SAM" id="MobiDB-lite"/>
    </source>
</evidence>